<dbReference type="Proteomes" id="UP000320679">
    <property type="component" value="Unassembled WGS sequence"/>
</dbReference>
<dbReference type="AlphaFoldDB" id="A0A523URK0"/>
<proteinExistence type="predicted"/>
<protein>
    <recommendedName>
        <fullName evidence="3">DUF620 domain-containing protein</fullName>
    </recommendedName>
</protein>
<evidence type="ECO:0008006" key="3">
    <source>
        <dbReference type="Google" id="ProtNLM"/>
    </source>
</evidence>
<accession>A0A523URK0</accession>
<dbReference type="EMBL" id="SOJK01000187">
    <property type="protein sequence ID" value="TET45009.1"/>
    <property type="molecule type" value="Genomic_DNA"/>
</dbReference>
<sequence length="295" mass="33364">MLKVAKRAMIGTIIVGLVALSGSSCFGAMTVEKVLNNMERAHEKQMKGIEDLTMVQKGVGGMMAAFLGETITYQKKAKVEGRIIYKTRTEAKVMGMSVVTIYDGKYNWSVDPISGKVEKEETERDPAQIWRNIDPSETHYLGEEEIEGEKTHVLKIDDPFKVMGEQPTLPPKGEEDVQEVEAWGKLWISDKTWMIVRWLTTIKSKSIQEGKEVITTMRITTDLKDYQKHSTMLIPHKLVINTSMEMDMPGSSEEERKEMEMMQQFMGGMGSLEIEITEVQVNTGLSDDLFDPTKL</sequence>
<comment type="caution">
    <text evidence="1">The sequence shown here is derived from an EMBL/GenBank/DDBJ whole genome shotgun (WGS) entry which is preliminary data.</text>
</comment>
<gene>
    <name evidence="1" type="ORF">E3J59_04360</name>
</gene>
<reference evidence="1 2" key="1">
    <citation type="submission" date="2019-03" db="EMBL/GenBank/DDBJ databases">
        <title>Metabolic potential of uncultured bacteria and archaea associated with petroleum seepage in deep-sea sediments.</title>
        <authorList>
            <person name="Dong X."/>
            <person name="Hubert C."/>
        </authorList>
    </citation>
    <scope>NUCLEOTIDE SEQUENCE [LARGE SCALE GENOMIC DNA]</scope>
    <source>
        <strain evidence="1">E29_bin78</strain>
    </source>
</reference>
<organism evidence="1 2">
    <name type="scientific">Aerophobetes bacterium</name>
    <dbReference type="NCBI Taxonomy" id="2030807"/>
    <lineage>
        <taxon>Bacteria</taxon>
        <taxon>Candidatus Aerophobota</taxon>
    </lineage>
</organism>
<dbReference type="PROSITE" id="PS51257">
    <property type="entry name" value="PROKAR_LIPOPROTEIN"/>
    <property type="match status" value="1"/>
</dbReference>
<evidence type="ECO:0000313" key="1">
    <source>
        <dbReference type="EMBL" id="TET45009.1"/>
    </source>
</evidence>
<evidence type="ECO:0000313" key="2">
    <source>
        <dbReference type="Proteomes" id="UP000320679"/>
    </source>
</evidence>
<name>A0A523URK0_UNCAE</name>